<name>A0A022R5D5_ERYGU</name>
<dbReference type="InterPro" id="IPR007750">
    <property type="entry name" value="DUF674"/>
</dbReference>
<dbReference type="eggNOG" id="ENOG502RI50">
    <property type="taxonomic scope" value="Eukaryota"/>
</dbReference>
<evidence type="ECO:0000313" key="2">
    <source>
        <dbReference type="Proteomes" id="UP000030748"/>
    </source>
</evidence>
<dbReference type="PANTHER" id="PTHR33103">
    <property type="entry name" value="OS01G0153900 PROTEIN"/>
    <property type="match status" value="1"/>
</dbReference>
<evidence type="ECO:0008006" key="3">
    <source>
        <dbReference type="Google" id="ProtNLM"/>
    </source>
</evidence>
<organism evidence="1 2">
    <name type="scientific">Erythranthe guttata</name>
    <name type="common">Yellow monkey flower</name>
    <name type="synonym">Mimulus guttatus</name>
    <dbReference type="NCBI Taxonomy" id="4155"/>
    <lineage>
        <taxon>Eukaryota</taxon>
        <taxon>Viridiplantae</taxon>
        <taxon>Streptophyta</taxon>
        <taxon>Embryophyta</taxon>
        <taxon>Tracheophyta</taxon>
        <taxon>Spermatophyta</taxon>
        <taxon>Magnoliopsida</taxon>
        <taxon>eudicotyledons</taxon>
        <taxon>Gunneridae</taxon>
        <taxon>Pentapetalae</taxon>
        <taxon>asterids</taxon>
        <taxon>lamiids</taxon>
        <taxon>Lamiales</taxon>
        <taxon>Phrymaceae</taxon>
        <taxon>Erythranthe</taxon>
    </lineage>
</organism>
<gene>
    <name evidence="1" type="ORF">MIMGU_mgv1a018155mg</name>
</gene>
<evidence type="ECO:0000313" key="1">
    <source>
        <dbReference type="EMBL" id="EYU34025.1"/>
    </source>
</evidence>
<dbReference type="AlphaFoldDB" id="A0A022R5D5"/>
<reference evidence="1 2" key="1">
    <citation type="journal article" date="2013" name="Proc. Natl. Acad. Sci. U.S.A.">
        <title>Fine-scale variation in meiotic recombination in Mimulus inferred from population shotgun sequencing.</title>
        <authorList>
            <person name="Hellsten U."/>
            <person name="Wright K.M."/>
            <person name="Jenkins J."/>
            <person name="Shu S."/>
            <person name="Yuan Y."/>
            <person name="Wessler S.R."/>
            <person name="Schmutz J."/>
            <person name="Willis J.H."/>
            <person name="Rokhsar D.S."/>
        </authorList>
    </citation>
    <scope>NUCLEOTIDE SEQUENCE [LARGE SCALE GENOMIC DNA]</scope>
    <source>
        <strain evidence="2">cv. DUN x IM62</strain>
    </source>
</reference>
<proteinExistence type="predicted"/>
<dbReference type="Pfam" id="PF05056">
    <property type="entry name" value="DUF674"/>
    <property type="match status" value="1"/>
</dbReference>
<dbReference type="EMBL" id="KI630735">
    <property type="protein sequence ID" value="EYU34025.1"/>
    <property type="molecule type" value="Genomic_DNA"/>
</dbReference>
<protein>
    <recommendedName>
        <fullName evidence="3">DUF674 domain-containing protein</fullName>
    </recommendedName>
</protein>
<dbReference type="PhylomeDB" id="A0A022R5D5"/>
<dbReference type="PANTHER" id="PTHR33103:SF27">
    <property type="entry name" value="OS04G0594700 PROTEIN"/>
    <property type="match status" value="1"/>
</dbReference>
<sequence>MANDAKATKFTLKVMVNRHKTKVLFAEVDSDFADVLLSFLTMPLGKIVRVLKKHYGEDVNIGSLTTLCDGLSNLDSVHFCTNGCKEMLLNPRSTFERDCRKLKLDIHETHSTKYFLCDNLNCGQSRISMYYDTATCICGKTLKREIDVKESEEEAGDGVFTKNTASFLISDDLRMLPNVSVSIIQDLTNLGITDTDGAELMNVTFGFNEIMDLFKGSLLSQTPLTDIILKKRKNIGSTTKEYEAETELRNKIEKEGVVSESDKKMKLKVMVQRSTNKLLFAQARDDFVEFLFGLLTVPLGGVLHCVLGIHSKGLESIYNLYTSLAELIGDRYFFTPDKKTSLMKPLLLGGCKSKNQILPLTEESRHHKLYYNQEGNPNKECTVSYNPGNSYRVLYAKGQKEYIKGTTMFMVSDDLTVKPLSMISTLSKLKEMNIPLSEVRELEVQIGLQEAISILKASLTSTFALTDGLMIDPMSKKKVKQEV</sequence>
<keyword evidence="2" id="KW-1185">Reference proteome</keyword>
<dbReference type="Proteomes" id="UP000030748">
    <property type="component" value="Unassembled WGS sequence"/>
</dbReference>
<accession>A0A022R5D5</accession>